<protein>
    <submittedName>
        <fullName evidence="12">Uncharacterized protein</fullName>
    </submittedName>
</protein>
<reference evidence="12" key="1">
    <citation type="submission" date="2015-12" db="EMBL/GenBank/DDBJ databases">
        <title>De novo transcriptome assembly of four potential Pierce s Disease insect vectors from Arizona vineyards.</title>
        <authorList>
            <person name="Tassone E.E."/>
        </authorList>
    </citation>
    <scope>NUCLEOTIDE SEQUENCE</scope>
</reference>
<dbReference type="AlphaFoldDB" id="A0A1B6CVH6"/>
<accession>A0A1B6CVH6</accession>
<organism evidence="12">
    <name type="scientific">Clastoptera arizonana</name>
    <name type="common">Arizona spittle bug</name>
    <dbReference type="NCBI Taxonomy" id="38151"/>
    <lineage>
        <taxon>Eukaryota</taxon>
        <taxon>Metazoa</taxon>
        <taxon>Ecdysozoa</taxon>
        <taxon>Arthropoda</taxon>
        <taxon>Hexapoda</taxon>
        <taxon>Insecta</taxon>
        <taxon>Pterygota</taxon>
        <taxon>Neoptera</taxon>
        <taxon>Paraneoptera</taxon>
        <taxon>Hemiptera</taxon>
        <taxon>Auchenorrhyncha</taxon>
        <taxon>Cercopoidea</taxon>
        <taxon>Clastopteridae</taxon>
        <taxon>Clastoptera</taxon>
    </lineage>
</organism>
<evidence type="ECO:0000256" key="1">
    <source>
        <dbReference type="ARBA" id="ARBA00004374"/>
    </source>
</evidence>
<dbReference type="GO" id="GO:0008320">
    <property type="term" value="F:protein transmembrane transporter activity"/>
    <property type="evidence" value="ECO:0007669"/>
    <property type="project" value="InterPro"/>
</dbReference>
<dbReference type="GO" id="GO:0030150">
    <property type="term" value="P:protein import into mitochondrial matrix"/>
    <property type="evidence" value="ECO:0007669"/>
    <property type="project" value="InterPro"/>
</dbReference>
<keyword evidence="3" id="KW-0813">Transport</keyword>
<keyword evidence="8" id="KW-0406">Ion transport</keyword>
<evidence type="ECO:0000256" key="5">
    <source>
        <dbReference type="ARBA" id="ARBA00022692"/>
    </source>
</evidence>
<dbReference type="InterPro" id="IPR023614">
    <property type="entry name" value="Porin_dom_sf"/>
</dbReference>
<dbReference type="Pfam" id="PF01459">
    <property type="entry name" value="Porin_3"/>
    <property type="match status" value="1"/>
</dbReference>
<sequence>MGNVLASSKPPLPEKDIGLPPLKTYPKDEDNNNEKIENPGTVEELHKKCKDVFPINFGGAKIVLNKGLSNHFQVSHTINLSSSDPGSYKFGATYVGTKVVGPGDACPLLLGDIDASGNLNANIIHQFGQRLRLKFQSQVQRNTFVAYQLTGDYRGDSYTGSLTVANPNIINKTGILVAHYLQNVTSRIALGTELIYQCSPHIPGGQIAILSMMARYTDKNSQWSTTFGQTKFQLCYYAKASEQLQFGVELESNFRLQESCATIAYQVDLPKADLNFKGMIDSNWNVGAVLEKKMLPLPFTLSISGLLNHHKNLFQLGLGFVLG</sequence>
<feature type="region of interest" description="Disordered" evidence="11">
    <location>
        <begin position="1"/>
        <end position="37"/>
    </location>
</feature>
<keyword evidence="7" id="KW-0653">Protein transport</keyword>
<keyword evidence="8" id="KW-0626">Porin</keyword>
<dbReference type="GO" id="GO:0005741">
    <property type="term" value="C:mitochondrial outer membrane"/>
    <property type="evidence" value="ECO:0007669"/>
    <property type="project" value="UniProtKB-SubCell"/>
</dbReference>
<evidence type="ECO:0000256" key="8">
    <source>
        <dbReference type="ARBA" id="ARBA00023114"/>
    </source>
</evidence>
<dbReference type="CDD" id="cd07305">
    <property type="entry name" value="Porin3_Tom40"/>
    <property type="match status" value="1"/>
</dbReference>
<dbReference type="InterPro" id="IPR027246">
    <property type="entry name" value="Porin_Euk/Tom40"/>
</dbReference>
<evidence type="ECO:0000256" key="4">
    <source>
        <dbReference type="ARBA" id="ARBA00022452"/>
    </source>
</evidence>
<proteinExistence type="inferred from homology"/>
<keyword evidence="5" id="KW-0812">Transmembrane</keyword>
<keyword evidence="9" id="KW-0496">Mitochondrion</keyword>
<gene>
    <name evidence="12" type="ORF">g.23794</name>
</gene>
<dbReference type="PANTHER" id="PTHR10802">
    <property type="entry name" value="MITOCHONDRIAL IMPORT RECEPTOR SUBUNIT TOM40"/>
    <property type="match status" value="1"/>
</dbReference>
<keyword evidence="10" id="KW-0472">Membrane</keyword>
<evidence type="ECO:0000256" key="2">
    <source>
        <dbReference type="ARBA" id="ARBA00010510"/>
    </source>
</evidence>
<evidence type="ECO:0000256" key="6">
    <source>
        <dbReference type="ARBA" id="ARBA00022787"/>
    </source>
</evidence>
<dbReference type="EMBL" id="GEDC01019937">
    <property type="protein sequence ID" value="JAS17361.1"/>
    <property type="molecule type" value="Transcribed_RNA"/>
</dbReference>
<dbReference type="InterPro" id="IPR037930">
    <property type="entry name" value="Tom40"/>
</dbReference>
<evidence type="ECO:0000256" key="3">
    <source>
        <dbReference type="ARBA" id="ARBA00022448"/>
    </source>
</evidence>
<evidence type="ECO:0000313" key="12">
    <source>
        <dbReference type="EMBL" id="JAS17361.1"/>
    </source>
</evidence>
<keyword evidence="6" id="KW-1000">Mitochondrion outer membrane</keyword>
<dbReference type="GO" id="GO:0015288">
    <property type="term" value="F:porin activity"/>
    <property type="evidence" value="ECO:0007669"/>
    <property type="project" value="UniProtKB-KW"/>
</dbReference>
<name>A0A1B6CVH6_9HEMI</name>
<evidence type="ECO:0000256" key="9">
    <source>
        <dbReference type="ARBA" id="ARBA00023128"/>
    </source>
</evidence>
<feature type="compositionally biased region" description="Basic and acidic residues" evidence="11">
    <location>
        <begin position="25"/>
        <end position="37"/>
    </location>
</feature>
<comment type="subcellular location">
    <subcellularLocation>
        <location evidence="1">Mitochondrion outer membrane</location>
        <topology evidence="1">Multi-pass membrane protein</topology>
    </subcellularLocation>
</comment>
<dbReference type="GO" id="GO:0046930">
    <property type="term" value="C:pore complex"/>
    <property type="evidence" value="ECO:0007669"/>
    <property type="project" value="UniProtKB-KW"/>
</dbReference>
<evidence type="ECO:0000256" key="10">
    <source>
        <dbReference type="ARBA" id="ARBA00023136"/>
    </source>
</evidence>
<keyword evidence="4" id="KW-1134">Transmembrane beta strand</keyword>
<evidence type="ECO:0000256" key="11">
    <source>
        <dbReference type="SAM" id="MobiDB-lite"/>
    </source>
</evidence>
<dbReference type="Gene3D" id="2.40.160.10">
    <property type="entry name" value="Porin"/>
    <property type="match status" value="1"/>
</dbReference>
<comment type="similarity">
    <text evidence="2">Belongs to the Tom40 family.</text>
</comment>
<dbReference type="FunFam" id="2.40.160.10:FF:000005">
    <property type="entry name" value="mitochondrial import receptor subunit TOM40 homolog"/>
    <property type="match status" value="1"/>
</dbReference>
<evidence type="ECO:0000256" key="7">
    <source>
        <dbReference type="ARBA" id="ARBA00022927"/>
    </source>
</evidence>